<protein>
    <submittedName>
        <fullName evidence="1">Uncharacterized protein</fullName>
    </submittedName>
</protein>
<gene>
    <name evidence="1" type="ORF">GCM10007047_03700</name>
</gene>
<reference evidence="1" key="2">
    <citation type="submission" date="2020-09" db="EMBL/GenBank/DDBJ databases">
        <authorList>
            <person name="Sun Q."/>
            <person name="Kim S."/>
        </authorList>
    </citation>
    <scope>NUCLEOTIDE SEQUENCE</scope>
    <source>
        <strain evidence="1">KCTC 12870</strain>
    </source>
</reference>
<dbReference type="AlphaFoldDB" id="A0A8J3DEW4"/>
<keyword evidence="2" id="KW-1185">Reference proteome</keyword>
<evidence type="ECO:0000313" key="2">
    <source>
        <dbReference type="Proteomes" id="UP000642829"/>
    </source>
</evidence>
<proteinExistence type="predicted"/>
<dbReference type="EMBL" id="BMXG01000002">
    <property type="protein sequence ID" value="GHB91996.1"/>
    <property type="molecule type" value="Genomic_DNA"/>
</dbReference>
<name>A0A8J3DEW4_9BACT</name>
<sequence length="72" mass="8533">MVTQLRNEITHHAYYVKLLCEVLQISPLLKLANERANDYTTKKHGSRFRQTFHCWINPRQPCYGHKVYGSLD</sequence>
<evidence type="ECO:0000313" key="1">
    <source>
        <dbReference type="EMBL" id="GHB91996.1"/>
    </source>
</evidence>
<accession>A0A8J3DEW4</accession>
<organism evidence="1 2">
    <name type="scientific">Cerasicoccus arenae</name>
    <dbReference type="NCBI Taxonomy" id="424488"/>
    <lineage>
        <taxon>Bacteria</taxon>
        <taxon>Pseudomonadati</taxon>
        <taxon>Verrucomicrobiota</taxon>
        <taxon>Opitutia</taxon>
        <taxon>Puniceicoccales</taxon>
        <taxon>Cerasicoccaceae</taxon>
        <taxon>Cerasicoccus</taxon>
    </lineage>
</organism>
<comment type="caution">
    <text evidence="1">The sequence shown here is derived from an EMBL/GenBank/DDBJ whole genome shotgun (WGS) entry which is preliminary data.</text>
</comment>
<dbReference type="Proteomes" id="UP000642829">
    <property type="component" value="Unassembled WGS sequence"/>
</dbReference>
<reference evidence="1" key="1">
    <citation type="journal article" date="2014" name="Int. J. Syst. Evol. Microbiol.">
        <title>Complete genome sequence of Corynebacterium casei LMG S-19264T (=DSM 44701T), isolated from a smear-ripened cheese.</title>
        <authorList>
            <consortium name="US DOE Joint Genome Institute (JGI-PGF)"/>
            <person name="Walter F."/>
            <person name="Albersmeier A."/>
            <person name="Kalinowski J."/>
            <person name="Ruckert C."/>
        </authorList>
    </citation>
    <scope>NUCLEOTIDE SEQUENCE</scope>
    <source>
        <strain evidence="1">KCTC 12870</strain>
    </source>
</reference>